<proteinExistence type="predicted"/>
<reference evidence="2 3" key="1">
    <citation type="submission" date="2016-11" db="EMBL/GenBank/DDBJ databases">
        <title>The macronuclear genome of Stentor coeruleus: a giant cell with tiny introns.</title>
        <authorList>
            <person name="Slabodnick M."/>
            <person name="Ruby J.G."/>
            <person name="Reiff S.B."/>
            <person name="Swart E.C."/>
            <person name="Gosai S."/>
            <person name="Prabakaran S."/>
            <person name="Witkowska E."/>
            <person name="Larue G.E."/>
            <person name="Fisher S."/>
            <person name="Freeman R.M."/>
            <person name="Gunawardena J."/>
            <person name="Chu W."/>
            <person name="Stover N.A."/>
            <person name="Gregory B.D."/>
            <person name="Nowacki M."/>
            <person name="Derisi J."/>
            <person name="Roy S.W."/>
            <person name="Marshall W.F."/>
            <person name="Sood P."/>
        </authorList>
    </citation>
    <scope>NUCLEOTIDE SEQUENCE [LARGE SCALE GENOMIC DNA]</scope>
    <source>
        <strain evidence="2">WM001</strain>
    </source>
</reference>
<evidence type="ECO:0000256" key="1">
    <source>
        <dbReference type="SAM" id="Coils"/>
    </source>
</evidence>
<keyword evidence="3" id="KW-1185">Reference proteome</keyword>
<comment type="caution">
    <text evidence="2">The sequence shown here is derived from an EMBL/GenBank/DDBJ whole genome shotgun (WGS) entry which is preliminary data.</text>
</comment>
<organism evidence="2 3">
    <name type="scientific">Stentor coeruleus</name>
    <dbReference type="NCBI Taxonomy" id="5963"/>
    <lineage>
        <taxon>Eukaryota</taxon>
        <taxon>Sar</taxon>
        <taxon>Alveolata</taxon>
        <taxon>Ciliophora</taxon>
        <taxon>Postciliodesmatophora</taxon>
        <taxon>Heterotrichea</taxon>
        <taxon>Heterotrichida</taxon>
        <taxon>Stentoridae</taxon>
        <taxon>Stentor</taxon>
    </lineage>
</organism>
<dbReference type="AlphaFoldDB" id="A0A1R2BNR3"/>
<protein>
    <submittedName>
        <fullName evidence="2">Uncharacterized protein</fullName>
    </submittedName>
</protein>
<evidence type="ECO:0000313" key="2">
    <source>
        <dbReference type="EMBL" id="OMJ78412.1"/>
    </source>
</evidence>
<feature type="coiled-coil region" evidence="1">
    <location>
        <begin position="61"/>
        <end position="102"/>
    </location>
</feature>
<dbReference type="EMBL" id="MPUH01000523">
    <property type="protein sequence ID" value="OMJ78412.1"/>
    <property type="molecule type" value="Genomic_DNA"/>
</dbReference>
<keyword evidence="1" id="KW-0175">Coiled coil</keyword>
<name>A0A1R2BNR3_9CILI</name>
<dbReference type="OrthoDB" id="303362at2759"/>
<evidence type="ECO:0000313" key="3">
    <source>
        <dbReference type="Proteomes" id="UP000187209"/>
    </source>
</evidence>
<dbReference type="Proteomes" id="UP000187209">
    <property type="component" value="Unassembled WGS sequence"/>
</dbReference>
<gene>
    <name evidence="2" type="ORF">SteCoe_21785</name>
</gene>
<accession>A0A1R2BNR3</accession>
<sequence>MDGKKHTDINSFLNYMQGQIQTLKKGNKREETQPIEHLDSEVTSKMLESVEKLEKEFKSISREAKAEVNFLKQQIAAVSQEKLKLEQDLSGLTRKIQEAEMKMVRDLNLKLPTSF</sequence>